<evidence type="ECO:0000256" key="3">
    <source>
        <dbReference type="ARBA" id="ARBA00007806"/>
    </source>
</evidence>
<gene>
    <name evidence="14" type="ORF">FKW44_009410</name>
</gene>
<dbReference type="InterPro" id="IPR017853">
    <property type="entry name" value="GH"/>
</dbReference>
<comment type="pathway">
    <text evidence="2">Glycan metabolism; N-glycan metabolism.</text>
</comment>
<comment type="subcellular location">
    <subcellularLocation>
        <location evidence="1">Endoplasmic reticulum</location>
    </subcellularLocation>
</comment>
<evidence type="ECO:0000256" key="10">
    <source>
        <dbReference type="RuleBase" id="RU361185"/>
    </source>
</evidence>
<dbReference type="Pfam" id="PF21365">
    <property type="entry name" value="Glyco_hydro_31_3rd"/>
    <property type="match status" value="1"/>
</dbReference>
<dbReference type="PANTHER" id="PTHR22762">
    <property type="entry name" value="ALPHA-GLUCOSIDASE"/>
    <property type="match status" value="1"/>
</dbReference>
<accession>A0A7T8HF88</accession>
<name>A0A7T8HF88_CALRO</name>
<dbReference type="Pfam" id="PF13802">
    <property type="entry name" value="Gal_mutarotas_2"/>
    <property type="match status" value="1"/>
</dbReference>
<organism evidence="14 15">
    <name type="scientific">Caligus rogercresseyi</name>
    <name type="common">Sea louse</name>
    <dbReference type="NCBI Taxonomy" id="217165"/>
    <lineage>
        <taxon>Eukaryota</taxon>
        <taxon>Metazoa</taxon>
        <taxon>Ecdysozoa</taxon>
        <taxon>Arthropoda</taxon>
        <taxon>Crustacea</taxon>
        <taxon>Multicrustacea</taxon>
        <taxon>Hexanauplia</taxon>
        <taxon>Copepoda</taxon>
        <taxon>Siphonostomatoida</taxon>
        <taxon>Caligidae</taxon>
        <taxon>Caligus</taxon>
    </lineage>
</organism>
<dbReference type="EMBL" id="CP045895">
    <property type="protein sequence ID" value="QQP48932.1"/>
    <property type="molecule type" value="Genomic_DNA"/>
</dbReference>
<dbReference type="GO" id="GO:0006491">
    <property type="term" value="P:N-glycan processing"/>
    <property type="evidence" value="ECO:0007669"/>
    <property type="project" value="TreeGrafter"/>
</dbReference>
<dbReference type="FunFam" id="2.60.40.1180:FF:000023">
    <property type="entry name" value="neutral alpha-glucosidase AB isoform X2"/>
    <property type="match status" value="1"/>
</dbReference>
<dbReference type="PANTHER" id="PTHR22762:SF54">
    <property type="entry name" value="BCDNA.GH04962"/>
    <property type="match status" value="1"/>
</dbReference>
<evidence type="ECO:0000259" key="12">
    <source>
        <dbReference type="Pfam" id="PF13802"/>
    </source>
</evidence>
<dbReference type="Gene3D" id="3.20.20.80">
    <property type="entry name" value="Glycosidases"/>
    <property type="match status" value="2"/>
</dbReference>
<proteinExistence type="inferred from homology"/>
<dbReference type="Proteomes" id="UP000595437">
    <property type="component" value="Chromosome 6"/>
</dbReference>
<dbReference type="InterPro" id="IPR048395">
    <property type="entry name" value="Glyco_hydro_31_C"/>
</dbReference>
<dbReference type="SUPFAM" id="SSF74650">
    <property type="entry name" value="Galactose mutarotase-like"/>
    <property type="match status" value="1"/>
</dbReference>
<evidence type="ECO:0000256" key="1">
    <source>
        <dbReference type="ARBA" id="ARBA00004240"/>
    </source>
</evidence>
<evidence type="ECO:0000313" key="14">
    <source>
        <dbReference type="EMBL" id="QQP48932.1"/>
    </source>
</evidence>
<dbReference type="Pfam" id="PF01055">
    <property type="entry name" value="Glyco_hydro_31_2nd"/>
    <property type="match status" value="1"/>
</dbReference>
<feature type="domain" description="Glycoside hydrolase family 31 TIM barrel" evidence="11">
    <location>
        <begin position="368"/>
        <end position="666"/>
    </location>
</feature>
<evidence type="ECO:0000259" key="13">
    <source>
        <dbReference type="Pfam" id="PF21365"/>
    </source>
</evidence>
<keyword evidence="8 10" id="KW-0326">Glycosidase</keyword>
<sequence length="893" mass="101199">MKFTGIPPFNKRPPRHSVLANERRLGERVTSPWAFSPHLPIQRPRRRMNPRMFIICLLLASLAAPSRTVDHAKFRTCAQSGFCTRCRSDSSGLNYRLDPETLRVVGTTVEALLFRLELESLSSGSFRFALREAFPLHARFSPAEHILLPNLERQTLRIKSSDKDGVILESGENELHVSNSPTLSLNARNLLRFEETRKKASESEGGGLGSSLGGVLWREHGLQAVGPQAVALDIRFHDSKHVYGIPEHADRFSLEDTVGKEPYRLYNLDVFEYEVWSPMALYAAVPFMMGHNKQRSSGVFWMNAAETWIDVKKSGGGVLDSLAGLVSPSAPFVDTHWMSEAGILEVFLLLGPGPKEVSKQYGALTGNTPLPHMFSLAYHQCRWNYNDQKDVHEVETQFDKHDIPMDVMWLDIEHTDGKKYFTWDPVKFSDPLTMTHNLTAHGRKLVTIVDPHIKKDSDYWVHQELTSLGLYTKNLEGKDYEGWCWPGASYYPDFLNLPPKSTLQNSTLWINTVFNGPEVTMPKDLIHHGDHEHREIHNMTPPPLPNKLRPYILTRSAFAGSQRYTSIWTGDNTAEWSHVEASVPMCLSLGISGLSQCGSDVGGFFGNPDGEMFARWYQAAAFQPFFRSHAHIDTKRREPWLFPKELKHIRNAIRLRYSYLPLWYTLFYEGELSGVPPMRPLFYEFPQDEESFGLDKEHLVGDALLVRPVVNPGVSSVDVYFPPNSIWYDIFTHKPTSAHGNINVPVTMDSIPVYQRGGSIIPKKERVRRSSKLMAQDPYTLVVALDENQSAEGRLFIDDGESYAYRNGEHLYIKFTFANKVLSGHLLESPGYKTSSWLERVIIMGLKDSPNKITVSSPLIGEIDAEFTYKEGGVLTIRKPSPNIAEEWSITLH</sequence>
<keyword evidence="4" id="KW-0732">Signal</keyword>
<dbReference type="GO" id="GO:0005783">
    <property type="term" value="C:endoplasmic reticulum"/>
    <property type="evidence" value="ECO:0007669"/>
    <property type="project" value="UniProtKB-SubCell"/>
</dbReference>
<dbReference type="SUPFAM" id="SSF51011">
    <property type="entry name" value="Glycosyl hydrolase domain"/>
    <property type="match status" value="1"/>
</dbReference>
<dbReference type="InterPro" id="IPR000322">
    <property type="entry name" value="Glyco_hydro_31_TIM"/>
</dbReference>
<protein>
    <recommendedName>
        <fullName evidence="9">Glucosidase II subunit alpha</fullName>
    </recommendedName>
</protein>
<evidence type="ECO:0000256" key="8">
    <source>
        <dbReference type="ARBA" id="ARBA00023295"/>
    </source>
</evidence>
<dbReference type="InterPro" id="IPR011013">
    <property type="entry name" value="Gal_mutarotase_sf_dom"/>
</dbReference>
<keyword evidence="5 10" id="KW-0378">Hydrolase</keyword>
<keyword evidence="7" id="KW-0325">Glycoprotein</keyword>
<evidence type="ECO:0000256" key="9">
    <source>
        <dbReference type="ARBA" id="ARBA00042895"/>
    </source>
</evidence>
<keyword evidence="6" id="KW-0256">Endoplasmic reticulum</keyword>
<dbReference type="GO" id="GO:0090599">
    <property type="term" value="F:alpha-glucosidase activity"/>
    <property type="evidence" value="ECO:0007669"/>
    <property type="project" value="TreeGrafter"/>
</dbReference>
<dbReference type="SUPFAM" id="SSF51445">
    <property type="entry name" value="(Trans)glycosidases"/>
    <property type="match status" value="1"/>
</dbReference>
<evidence type="ECO:0000259" key="11">
    <source>
        <dbReference type="Pfam" id="PF01055"/>
    </source>
</evidence>
<dbReference type="InterPro" id="IPR013780">
    <property type="entry name" value="Glyco_hydro_b"/>
</dbReference>
<evidence type="ECO:0000256" key="7">
    <source>
        <dbReference type="ARBA" id="ARBA00023180"/>
    </source>
</evidence>
<keyword evidence="15" id="KW-1185">Reference proteome</keyword>
<comment type="similarity">
    <text evidence="3 10">Belongs to the glycosyl hydrolase 31 family.</text>
</comment>
<dbReference type="CDD" id="cd06603">
    <property type="entry name" value="GH31_GANC_GANAB_alpha"/>
    <property type="match status" value="1"/>
</dbReference>
<evidence type="ECO:0000313" key="15">
    <source>
        <dbReference type="Proteomes" id="UP000595437"/>
    </source>
</evidence>
<reference evidence="15" key="1">
    <citation type="submission" date="2021-01" db="EMBL/GenBank/DDBJ databases">
        <title>Caligus Genome Assembly.</title>
        <authorList>
            <person name="Gallardo-Escarate C."/>
        </authorList>
    </citation>
    <scope>NUCLEOTIDE SEQUENCE [LARGE SCALE GENOMIC DNA]</scope>
</reference>
<dbReference type="Gene3D" id="2.60.40.1180">
    <property type="entry name" value="Golgi alpha-mannosidase II"/>
    <property type="match status" value="2"/>
</dbReference>
<dbReference type="InterPro" id="IPR025887">
    <property type="entry name" value="Glyco_hydro_31_N_dom"/>
</dbReference>
<dbReference type="GO" id="GO:0030246">
    <property type="term" value="F:carbohydrate binding"/>
    <property type="evidence" value="ECO:0007669"/>
    <property type="project" value="InterPro"/>
</dbReference>
<evidence type="ECO:0000256" key="5">
    <source>
        <dbReference type="ARBA" id="ARBA00022801"/>
    </source>
</evidence>
<dbReference type="GO" id="GO:0005975">
    <property type="term" value="P:carbohydrate metabolic process"/>
    <property type="evidence" value="ECO:0007669"/>
    <property type="project" value="InterPro"/>
</dbReference>
<evidence type="ECO:0000256" key="4">
    <source>
        <dbReference type="ARBA" id="ARBA00022729"/>
    </source>
</evidence>
<dbReference type="AlphaFoldDB" id="A0A7T8HF88"/>
<dbReference type="Gene3D" id="2.60.40.1760">
    <property type="entry name" value="glycosyl hydrolase (family 31)"/>
    <property type="match status" value="1"/>
</dbReference>
<feature type="domain" description="Glycosyl hydrolase family 31 C-terminal" evidence="13">
    <location>
        <begin position="674"/>
        <end position="761"/>
    </location>
</feature>
<dbReference type="OrthoDB" id="3237269at2759"/>
<feature type="domain" description="Glycoside hydrolase family 31 N-terminal" evidence="12">
    <location>
        <begin position="116"/>
        <end position="310"/>
    </location>
</feature>
<dbReference type="CDD" id="cd14752">
    <property type="entry name" value="GH31_N"/>
    <property type="match status" value="1"/>
</dbReference>
<evidence type="ECO:0000256" key="6">
    <source>
        <dbReference type="ARBA" id="ARBA00022824"/>
    </source>
</evidence>
<evidence type="ECO:0000256" key="2">
    <source>
        <dbReference type="ARBA" id="ARBA00004833"/>
    </source>
</evidence>